<dbReference type="EMBL" id="CAJVPI010000801">
    <property type="protein sequence ID" value="CAG8573261.1"/>
    <property type="molecule type" value="Genomic_DNA"/>
</dbReference>
<sequence>MYANGSDCSIEALIDLIFQKSENRKVTSISTDVIHHKRRRHFAVKVWTWVAWLAKV</sequence>
<dbReference type="Proteomes" id="UP000789739">
    <property type="component" value="Unassembled WGS sequence"/>
</dbReference>
<evidence type="ECO:0000313" key="1">
    <source>
        <dbReference type="EMBL" id="CAG8573261.1"/>
    </source>
</evidence>
<accession>A0A9N9BMK4</accession>
<protein>
    <submittedName>
        <fullName evidence="1">10768_t:CDS:1</fullName>
    </submittedName>
</protein>
<evidence type="ECO:0000313" key="2">
    <source>
        <dbReference type="Proteomes" id="UP000789739"/>
    </source>
</evidence>
<comment type="caution">
    <text evidence="1">The sequence shown here is derived from an EMBL/GenBank/DDBJ whole genome shotgun (WGS) entry which is preliminary data.</text>
</comment>
<gene>
    <name evidence="1" type="ORF">PBRASI_LOCUS6217</name>
</gene>
<dbReference type="AlphaFoldDB" id="A0A9N9BMK4"/>
<keyword evidence="2" id="KW-1185">Reference proteome</keyword>
<proteinExistence type="predicted"/>
<reference evidence="1" key="1">
    <citation type="submission" date="2021-06" db="EMBL/GenBank/DDBJ databases">
        <authorList>
            <person name="Kallberg Y."/>
            <person name="Tangrot J."/>
            <person name="Rosling A."/>
        </authorList>
    </citation>
    <scope>NUCLEOTIDE SEQUENCE</scope>
    <source>
        <strain evidence="1">BR232B</strain>
    </source>
</reference>
<organism evidence="1 2">
    <name type="scientific">Paraglomus brasilianum</name>
    <dbReference type="NCBI Taxonomy" id="144538"/>
    <lineage>
        <taxon>Eukaryota</taxon>
        <taxon>Fungi</taxon>
        <taxon>Fungi incertae sedis</taxon>
        <taxon>Mucoromycota</taxon>
        <taxon>Glomeromycotina</taxon>
        <taxon>Glomeromycetes</taxon>
        <taxon>Paraglomerales</taxon>
        <taxon>Paraglomeraceae</taxon>
        <taxon>Paraglomus</taxon>
    </lineage>
</organism>
<name>A0A9N9BMK4_9GLOM</name>